<keyword evidence="4" id="KW-1185">Reference proteome</keyword>
<dbReference type="InterPro" id="IPR013096">
    <property type="entry name" value="Cupin_2"/>
</dbReference>
<dbReference type="Pfam" id="PF07883">
    <property type="entry name" value="Cupin_2"/>
    <property type="match status" value="1"/>
</dbReference>
<feature type="region of interest" description="Disordered" evidence="1">
    <location>
        <begin position="214"/>
        <end position="246"/>
    </location>
</feature>
<dbReference type="EMBL" id="ASRV01000077">
    <property type="protein sequence ID" value="EOR26984.1"/>
    <property type="molecule type" value="Genomic_DNA"/>
</dbReference>
<dbReference type="AlphaFoldDB" id="R9CC80"/>
<dbReference type="PANTHER" id="PTHR43346:SF1">
    <property type="entry name" value="QUERCETIN 2,3-DIOXYGENASE-RELATED"/>
    <property type="match status" value="1"/>
</dbReference>
<evidence type="ECO:0000259" key="2">
    <source>
        <dbReference type="Pfam" id="PF07883"/>
    </source>
</evidence>
<reference evidence="3 4" key="1">
    <citation type="submission" date="2013-03" db="EMBL/GenBank/DDBJ databases">
        <title>Whole genome shotgun sequencing of Clostridium sartagoforme AAU1.</title>
        <authorList>
            <person name="Joshi C.G."/>
            <person name="Duggirala S.M."/>
            <person name="Nathani N.M."/>
            <person name="Bhatt V.D."/>
            <person name="Patel A.K."/>
            <person name="Pandya P.R."/>
            <person name="KaPatel J.A."/>
        </authorList>
    </citation>
    <scope>NUCLEOTIDE SEQUENCE [LARGE SCALE GENOMIC DNA]</scope>
    <source>
        <strain evidence="3 4">AAU1</strain>
    </source>
</reference>
<sequence length="246" mass="28692">MHNEYYGYNLPYYPNTPMYSLNNMYRSYNYPYYPDMLMYNNPNNIYRGYPHPYYINTAAYSPEFYNQFSDQYVPFTNGRDAYFRSDIQEPEDNNLINLMDYGPEPFVVNIDEATKQNSNFRTALWTGTHLQVTLMSIEVGGEIGLEMHPDTDQFIRVEDGMGVVRMGNDQNNLDFERRIRDDFAVMVPAGTWHNIVNTGSKPLKVYSIYAPPHHPQGTVHRTKADAEAAETESSNVNNTRNTRSYW</sequence>
<dbReference type="InterPro" id="IPR011051">
    <property type="entry name" value="RmlC_Cupin_sf"/>
</dbReference>
<dbReference type="PATRIC" id="fig|1202534.3.peg.1276"/>
<dbReference type="InterPro" id="IPR014710">
    <property type="entry name" value="RmlC-like_jellyroll"/>
</dbReference>
<dbReference type="OrthoDB" id="3231985at2"/>
<accession>R9CC80</accession>
<evidence type="ECO:0000313" key="4">
    <source>
        <dbReference type="Proteomes" id="UP000013988"/>
    </source>
</evidence>
<dbReference type="CDD" id="cd02223">
    <property type="entry name" value="cupin_Bh2720-like"/>
    <property type="match status" value="1"/>
</dbReference>
<protein>
    <recommendedName>
        <fullName evidence="2">Cupin type-2 domain-containing protein</fullName>
    </recommendedName>
</protein>
<evidence type="ECO:0000313" key="3">
    <source>
        <dbReference type="EMBL" id="EOR26984.1"/>
    </source>
</evidence>
<dbReference type="InterPro" id="IPR052538">
    <property type="entry name" value="Flavonoid_dioxygenase-like"/>
</dbReference>
<evidence type="ECO:0000256" key="1">
    <source>
        <dbReference type="SAM" id="MobiDB-lite"/>
    </source>
</evidence>
<dbReference type="PANTHER" id="PTHR43346">
    <property type="entry name" value="LIGAND BINDING DOMAIN PROTEIN, PUTATIVE (AFU_ORTHOLOGUE AFUA_6G14370)-RELATED"/>
    <property type="match status" value="1"/>
</dbReference>
<proteinExistence type="predicted"/>
<gene>
    <name evidence="3" type="ORF">A500_06346</name>
</gene>
<name>R9CC80_9CLOT</name>
<dbReference type="Gene3D" id="2.60.120.10">
    <property type="entry name" value="Jelly Rolls"/>
    <property type="match status" value="1"/>
</dbReference>
<dbReference type="Proteomes" id="UP000013988">
    <property type="component" value="Unassembled WGS sequence"/>
</dbReference>
<dbReference type="RefSeq" id="WP_016206697.1">
    <property type="nucleotide sequence ID" value="NZ_ASRV01000077.1"/>
</dbReference>
<feature type="domain" description="Cupin type-2" evidence="2">
    <location>
        <begin position="134"/>
        <end position="209"/>
    </location>
</feature>
<feature type="compositionally biased region" description="Low complexity" evidence="1">
    <location>
        <begin position="231"/>
        <end position="246"/>
    </location>
</feature>
<organism evidence="3 4">
    <name type="scientific">Clostridium sartagoforme AAU1</name>
    <dbReference type="NCBI Taxonomy" id="1202534"/>
    <lineage>
        <taxon>Bacteria</taxon>
        <taxon>Bacillati</taxon>
        <taxon>Bacillota</taxon>
        <taxon>Clostridia</taxon>
        <taxon>Eubacteriales</taxon>
        <taxon>Clostridiaceae</taxon>
        <taxon>Clostridium</taxon>
    </lineage>
</organism>
<comment type="caution">
    <text evidence="3">The sequence shown here is derived from an EMBL/GenBank/DDBJ whole genome shotgun (WGS) entry which is preliminary data.</text>
</comment>
<dbReference type="SUPFAM" id="SSF51182">
    <property type="entry name" value="RmlC-like cupins"/>
    <property type="match status" value="1"/>
</dbReference>